<organism evidence="2 3">
    <name type="scientific">Pleurodeles waltl</name>
    <name type="common">Iberian ribbed newt</name>
    <dbReference type="NCBI Taxonomy" id="8319"/>
    <lineage>
        <taxon>Eukaryota</taxon>
        <taxon>Metazoa</taxon>
        <taxon>Chordata</taxon>
        <taxon>Craniata</taxon>
        <taxon>Vertebrata</taxon>
        <taxon>Euteleostomi</taxon>
        <taxon>Amphibia</taxon>
        <taxon>Batrachia</taxon>
        <taxon>Caudata</taxon>
        <taxon>Salamandroidea</taxon>
        <taxon>Salamandridae</taxon>
        <taxon>Pleurodelinae</taxon>
        <taxon>Pleurodeles</taxon>
    </lineage>
</organism>
<dbReference type="Proteomes" id="UP001066276">
    <property type="component" value="Chromosome 3_1"/>
</dbReference>
<sequence length="99" mass="10584">MAATTEGLYVGSVSSQPKILIGASRGAAGGRALSPRAPRFWRRTARAWREASSSRRLAGRVASETKDPWLSCRESKQGAGLPAQRPPGCSAPTRHGRVR</sequence>
<evidence type="ECO:0000313" key="2">
    <source>
        <dbReference type="EMBL" id="KAJ1190503.1"/>
    </source>
</evidence>
<dbReference type="EMBL" id="JANPWB010000005">
    <property type="protein sequence ID" value="KAJ1190503.1"/>
    <property type="molecule type" value="Genomic_DNA"/>
</dbReference>
<evidence type="ECO:0000313" key="3">
    <source>
        <dbReference type="Proteomes" id="UP001066276"/>
    </source>
</evidence>
<gene>
    <name evidence="2" type="ORF">NDU88_007241</name>
</gene>
<feature type="region of interest" description="Disordered" evidence="1">
    <location>
        <begin position="56"/>
        <end position="99"/>
    </location>
</feature>
<keyword evidence="3" id="KW-1185">Reference proteome</keyword>
<comment type="caution">
    <text evidence="2">The sequence shown here is derived from an EMBL/GenBank/DDBJ whole genome shotgun (WGS) entry which is preliminary data.</text>
</comment>
<evidence type="ECO:0000256" key="1">
    <source>
        <dbReference type="SAM" id="MobiDB-lite"/>
    </source>
</evidence>
<dbReference type="AlphaFoldDB" id="A0AAV7UN97"/>
<name>A0AAV7UN97_PLEWA</name>
<accession>A0AAV7UN97</accession>
<protein>
    <submittedName>
        <fullName evidence="2">Uncharacterized protein</fullName>
    </submittedName>
</protein>
<reference evidence="2" key="1">
    <citation type="journal article" date="2022" name="bioRxiv">
        <title>Sequencing and chromosome-scale assembly of the giantPleurodeles waltlgenome.</title>
        <authorList>
            <person name="Brown T."/>
            <person name="Elewa A."/>
            <person name="Iarovenko S."/>
            <person name="Subramanian E."/>
            <person name="Araus A.J."/>
            <person name="Petzold A."/>
            <person name="Susuki M."/>
            <person name="Suzuki K.-i.T."/>
            <person name="Hayashi T."/>
            <person name="Toyoda A."/>
            <person name="Oliveira C."/>
            <person name="Osipova E."/>
            <person name="Leigh N.D."/>
            <person name="Simon A."/>
            <person name="Yun M.H."/>
        </authorList>
    </citation>
    <scope>NUCLEOTIDE SEQUENCE</scope>
    <source>
        <strain evidence="2">20211129_DDA</strain>
        <tissue evidence="2">Liver</tissue>
    </source>
</reference>
<proteinExistence type="predicted"/>